<proteinExistence type="inferred from homology"/>
<dbReference type="SUPFAM" id="SSF143870">
    <property type="entry name" value="PF0523-like"/>
    <property type="match status" value="1"/>
</dbReference>
<feature type="chain" id="PRO_5041461314" evidence="6">
    <location>
        <begin position="17"/>
        <end position="193"/>
    </location>
</feature>
<evidence type="ECO:0000313" key="7">
    <source>
        <dbReference type="EMBL" id="CAI8019366.1"/>
    </source>
</evidence>
<comment type="similarity">
    <text evidence="2 5">Belongs to the CGI121/TPRKB family.</text>
</comment>
<dbReference type="PANTHER" id="PTHR15840:SF10">
    <property type="entry name" value="EKC_KEOPS COMPLEX SUBUNIT TPRKB"/>
    <property type="match status" value="1"/>
</dbReference>
<sequence length="193" mass="20992">MRINIAAIIMAAHALARTYPIPQSPEGEERFATLALVKNVTNCTHLRSQASAGLIEAALLNPRLLCSEFHVLTAVNKAVMKRADNQMKTKNIYSEVIYNLSSSTNISDSFKNFGISDDCTDVLVVLLISDPVRNAKVNGVLGIINGEVVSLENIAEMNDADAIKKVYKISKEECAISSLENSVATRIATRDVL</sequence>
<evidence type="ECO:0000256" key="2">
    <source>
        <dbReference type="ARBA" id="ARBA00005546"/>
    </source>
</evidence>
<dbReference type="Gene3D" id="3.30.2380.10">
    <property type="entry name" value="CGI121/TPRKB"/>
    <property type="match status" value="1"/>
</dbReference>
<evidence type="ECO:0000256" key="4">
    <source>
        <dbReference type="ARBA" id="ARBA00023242"/>
    </source>
</evidence>
<protein>
    <submittedName>
        <fullName evidence="7">EKC/KEOPS complex subunit TPRKB</fullName>
    </submittedName>
</protein>
<gene>
    <name evidence="7" type="ORF">GBAR_LOCUS11646</name>
</gene>
<dbReference type="InterPro" id="IPR013926">
    <property type="entry name" value="CGI121/TPRKB"/>
</dbReference>
<evidence type="ECO:0000256" key="1">
    <source>
        <dbReference type="ARBA" id="ARBA00004123"/>
    </source>
</evidence>
<evidence type="ECO:0000256" key="6">
    <source>
        <dbReference type="SAM" id="SignalP"/>
    </source>
</evidence>
<dbReference type="GO" id="GO:0000408">
    <property type="term" value="C:EKC/KEOPS complex"/>
    <property type="evidence" value="ECO:0007669"/>
    <property type="project" value="TreeGrafter"/>
</dbReference>
<evidence type="ECO:0000256" key="3">
    <source>
        <dbReference type="ARBA" id="ARBA00022694"/>
    </source>
</evidence>
<keyword evidence="3" id="KW-0819">tRNA processing</keyword>
<name>A0AA35RZD6_GEOBA</name>
<comment type="caution">
    <text evidence="7">The sequence shown here is derived from an EMBL/GenBank/DDBJ whole genome shotgun (WGS) entry which is preliminary data.</text>
</comment>
<keyword evidence="4 5" id="KW-0539">Nucleus</keyword>
<keyword evidence="8" id="KW-1185">Reference proteome</keyword>
<comment type="subcellular location">
    <subcellularLocation>
        <location evidence="1">Nucleus</location>
    </subcellularLocation>
</comment>
<accession>A0AA35RZD6</accession>
<evidence type="ECO:0000313" key="8">
    <source>
        <dbReference type="Proteomes" id="UP001174909"/>
    </source>
</evidence>
<dbReference type="InterPro" id="IPR036504">
    <property type="entry name" value="CGI121/TPRKB_sf"/>
</dbReference>
<dbReference type="Proteomes" id="UP001174909">
    <property type="component" value="Unassembled WGS sequence"/>
</dbReference>
<dbReference type="NCBIfam" id="NF011465">
    <property type="entry name" value="PRK14886.1-1"/>
    <property type="match status" value="1"/>
</dbReference>
<feature type="signal peptide" evidence="6">
    <location>
        <begin position="1"/>
        <end position="16"/>
    </location>
</feature>
<organism evidence="7 8">
    <name type="scientific">Geodia barretti</name>
    <name type="common">Barrett's horny sponge</name>
    <dbReference type="NCBI Taxonomy" id="519541"/>
    <lineage>
        <taxon>Eukaryota</taxon>
        <taxon>Metazoa</taxon>
        <taxon>Porifera</taxon>
        <taxon>Demospongiae</taxon>
        <taxon>Heteroscleromorpha</taxon>
        <taxon>Tetractinellida</taxon>
        <taxon>Astrophorina</taxon>
        <taxon>Geodiidae</taxon>
        <taxon>Geodia</taxon>
    </lineage>
</organism>
<dbReference type="AlphaFoldDB" id="A0AA35RZD6"/>
<dbReference type="Pfam" id="PF08617">
    <property type="entry name" value="CGI-121"/>
    <property type="match status" value="1"/>
</dbReference>
<dbReference type="GO" id="GO:0005634">
    <property type="term" value="C:nucleus"/>
    <property type="evidence" value="ECO:0007669"/>
    <property type="project" value="UniProtKB-SubCell"/>
</dbReference>
<dbReference type="GO" id="GO:0005829">
    <property type="term" value="C:cytosol"/>
    <property type="evidence" value="ECO:0007669"/>
    <property type="project" value="TreeGrafter"/>
</dbReference>
<dbReference type="EMBL" id="CASHTH010001749">
    <property type="protein sequence ID" value="CAI8019366.1"/>
    <property type="molecule type" value="Genomic_DNA"/>
</dbReference>
<keyword evidence="6" id="KW-0732">Signal</keyword>
<dbReference type="PANTHER" id="PTHR15840">
    <property type="entry name" value="CGI-121 FAMILY MEMBER"/>
    <property type="match status" value="1"/>
</dbReference>
<reference evidence="7" key="1">
    <citation type="submission" date="2023-03" db="EMBL/GenBank/DDBJ databases">
        <authorList>
            <person name="Steffen K."/>
            <person name="Cardenas P."/>
        </authorList>
    </citation>
    <scope>NUCLEOTIDE SEQUENCE</scope>
</reference>
<dbReference type="GO" id="GO:0002949">
    <property type="term" value="P:tRNA threonylcarbamoyladenosine modification"/>
    <property type="evidence" value="ECO:0007669"/>
    <property type="project" value="TreeGrafter"/>
</dbReference>
<evidence type="ECO:0000256" key="5">
    <source>
        <dbReference type="RuleBase" id="RU004398"/>
    </source>
</evidence>